<dbReference type="Proteomes" id="UP000494106">
    <property type="component" value="Unassembled WGS sequence"/>
</dbReference>
<dbReference type="Pfam" id="PF05018">
    <property type="entry name" value="CFA20_dom"/>
    <property type="match status" value="1"/>
</dbReference>
<dbReference type="PROSITE" id="PS51257">
    <property type="entry name" value="PROKAR_LIPOPROTEIN"/>
    <property type="match status" value="1"/>
</dbReference>
<keyword evidence="4" id="KW-1185">Reference proteome</keyword>
<organism evidence="3 4">
    <name type="scientific">Arctia plantaginis</name>
    <name type="common">Wood tiger moth</name>
    <name type="synonym">Phalaena plantaginis</name>
    <dbReference type="NCBI Taxonomy" id="874455"/>
    <lineage>
        <taxon>Eukaryota</taxon>
        <taxon>Metazoa</taxon>
        <taxon>Ecdysozoa</taxon>
        <taxon>Arthropoda</taxon>
        <taxon>Hexapoda</taxon>
        <taxon>Insecta</taxon>
        <taxon>Pterygota</taxon>
        <taxon>Neoptera</taxon>
        <taxon>Endopterygota</taxon>
        <taxon>Lepidoptera</taxon>
        <taxon>Glossata</taxon>
        <taxon>Ditrysia</taxon>
        <taxon>Noctuoidea</taxon>
        <taxon>Erebidae</taxon>
        <taxon>Arctiinae</taxon>
        <taxon>Arctia</taxon>
    </lineage>
</organism>
<comment type="caution">
    <text evidence="3">The sequence shown here is derived from an EMBL/GenBank/DDBJ whole genome shotgun (WGS) entry which is preliminary data.</text>
</comment>
<reference evidence="3 4" key="1">
    <citation type="submission" date="2020-04" db="EMBL/GenBank/DDBJ databases">
        <authorList>
            <person name="Wallbank WR R."/>
            <person name="Pardo Diaz C."/>
            <person name="Kozak K."/>
            <person name="Martin S."/>
            <person name="Jiggins C."/>
            <person name="Moest M."/>
            <person name="Warren A I."/>
            <person name="Byers J.R.P. K."/>
            <person name="Montejo-Kovacevich G."/>
            <person name="Yen C E."/>
        </authorList>
    </citation>
    <scope>NUCLEOTIDE SEQUENCE [LARGE SCALE GENOMIC DNA]</scope>
</reference>
<proteinExistence type="predicted"/>
<feature type="compositionally biased region" description="Pro residues" evidence="1">
    <location>
        <begin position="219"/>
        <end position="230"/>
    </location>
</feature>
<evidence type="ECO:0000256" key="1">
    <source>
        <dbReference type="SAM" id="MobiDB-lite"/>
    </source>
</evidence>
<feature type="compositionally biased region" description="Basic and acidic residues" evidence="1">
    <location>
        <begin position="250"/>
        <end position="269"/>
    </location>
</feature>
<dbReference type="InterPro" id="IPR040441">
    <property type="entry name" value="CFA20/CFAP20DC"/>
</dbReference>
<dbReference type="InterPro" id="IPR007714">
    <property type="entry name" value="CFA20_dom"/>
</dbReference>
<evidence type="ECO:0000313" key="4">
    <source>
        <dbReference type="Proteomes" id="UP000494106"/>
    </source>
</evidence>
<dbReference type="OrthoDB" id="7486196at2759"/>
<dbReference type="EMBL" id="CADEBC010000473">
    <property type="protein sequence ID" value="CAB3231731.1"/>
    <property type="molecule type" value="Genomic_DNA"/>
</dbReference>
<feature type="domain" description="CFA20" evidence="2">
    <location>
        <begin position="1"/>
        <end position="183"/>
    </location>
</feature>
<accession>A0A8S0ZE44</accession>
<evidence type="ECO:0000313" key="3">
    <source>
        <dbReference type="EMBL" id="CAB3231731.1"/>
    </source>
</evidence>
<feature type="compositionally biased region" description="Acidic residues" evidence="1">
    <location>
        <begin position="324"/>
        <end position="338"/>
    </location>
</feature>
<protein>
    <recommendedName>
        <fullName evidence="2">CFA20 domain-containing protein</fullName>
    </recommendedName>
</protein>
<evidence type="ECO:0000259" key="2">
    <source>
        <dbReference type="Pfam" id="PF05018"/>
    </source>
</evidence>
<gene>
    <name evidence="3" type="ORF">APLA_LOCUS4592</name>
</gene>
<dbReference type="PANTHER" id="PTHR12458">
    <property type="entry name" value="ORF PROTEIN"/>
    <property type="match status" value="1"/>
</dbReference>
<feature type="compositionally biased region" description="Low complexity" evidence="1">
    <location>
        <begin position="231"/>
        <end position="249"/>
    </location>
</feature>
<dbReference type="AlphaFoldDB" id="A0A8S0ZE44"/>
<name>A0A8S0ZE44_ARCPL</name>
<feature type="region of interest" description="Disordered" evidence="1">
    <location>
        <begin position="191"/>
        <end position="338"/>
    </location>
</feature>
<sequence>MFKNSYQNGLLSIFYSCGSNPLAIWDMEVQNGHIKRLTDNEVNSIVLEIVSTNVATTYIVCPKNNQVLGIKLPFLVMIIKNLKRYFSFEITVLDDKNMRRRFRISNFQSTTKIKPFCTTMPIGLAHGWNQIQFNLADFTKRAYGTQFIETLRVQVHANARLRRIYFSERLYSEDELPQDYKLYLPLERKQKKGKVEKKEEQVAPAIPVPLAAPPTEGAAPPPAGAEPPPEGGATISAKSSKKIVAAASKAEVEKKSEGPEETAEQKEPEAPPSEVGTDVGTEGATEGDATPVEGEATPIEGEAPAEVTEDAPENAAESGNEGETPAEEPDTEAAAEGD</sequence>